<dbReference type="EMBL" id="MAEI02000001">
    <property type="protein sequence ID" value="MEO1782739.1"/>
    <property type="molecule type" value="Genomic_DNA"/>
</dbReference>
<gene>
    <name evidence="1" type="ORF">BAU18_002354</name>
</gene>
<sequence length="81" mass="9169">MTKQIGQGHKSVTIIIVENWKYKEVEIPEKIRTYSATLEAATDFDRELSLSVQIDSTGEWLTYTGQQVILRFDTGDAVFAS</sequence>
<reference evidence="1 2" key="2">
    <citation type="submission" date="2024-02" db="EMBL/GenBank/DDBJ databases">
        <title>The Genome Sequence of Enterococcus diestrammenae JM9A.</title>
        <authorList>
            <person name="Earl A."/>
            <person name="Manson A."/>
            <person name="Gilmore M."/>
            <person name="Sanders J."/>
            <person name="Shea T."/>
            <person name="Howe W."/>
            <person name="Livny J."/>
            <person name="Cuomo C."/>
            <person name="Neafsey D."/>
            <person name="Birren B."/>
        </authorList>
    </citation>
    <scope>NUCLEOTIDE SEQUENCE [LARGE SCALE GENOMIC DNA]</scope>
    <source>
        <strain evidence="1 2">JM9A</strain>
    </source>
</reference>
<reference evidence="2" key="1">
    <citation type="submission" date="2016-06" db="EMBL/GenBank/DDBJ databases">
        <title>Four novel species of enterococci isolated from chicken manure.</title>
        <authorList>
            <person name="Van Tyne D."/>
        </authorList>
    </citation>
    <scope>NUCLEOTIDE SEQUENCE [LARGE SCALE GENOMIC DNA]</scope>
    <source>
        <strain evidence="2">JM9A</strain>
    </source>
</reference>
<dbReference type="RefSeq" id="WP_161869784.1">
    <property type="nucleotide sequence ID" value="NZ_MAEI02000001.1"/>
</dbReference>
<keyword evidence="2" id="KW-1185">Reference proteome</keyword>
<organism evidence="1 2">
    <name type="scientific">Enterococcus diestrammenae</name>
    <dbReference type="NCBI Taxonomy" id="1155073"/>
    <lineage>
        <taxon>Bacteria</taxon>
        <taxon>Bacillati</taxon>
        <taxon>Bacillota</taxon>
        <taxon>Bacilli</taxon>
        <taxon>Lactobacillales</taxon>
        <taxon>Enterococcaceae</taxon>
        <taxon>Enterococcus</taxon>
    </lineage>
</organism>
<protein>
    <submittedName>
        <fullName evidence="1">Uncharacterized protein</fullName>
    </submittedName>
</protein>
<comment type="caution">
    <text evidence="1">The sequence shown here is derived from an EMBL/GenBank/DDBJ whole genome shotgun (WGS) entry which is preliminary data.</text>
</comment>
<accession>A0ABV0F3V0</accession>
<dbReference type="Proteomes" id="UP001429357">
    <property type="component" value="Unassembled WGS sequence"/>
</dbReference>
<name>A0ABV0F3V0_9ENTE</name>
<evidence type="ECO:0000313" key="1">
    <source>
        <dbReference type="EMBL" id="MEO1782739.1"/>
    </source>
</evidence>
<evidence type="ECO:0000313" key="2">
    <source>
        <dbReference type="Proteomes" id="UP001429357"/>
    </source>
</evidence>
<proteinExistence type="predicted"/>